<dbReference type="InterPro" id="IPR029058">
    <property type="entry name" value="AB_hydrolase_fold"/>
</dbReference>
<protein>
    <submittedName>
        <fullName evidence="7">Alpha/beta fold hydrolase</fullName>
    </submittedName>
</protein>
<evidence type="ECO:0000256" key="3">
    <source>
        <dbReference type="ARBA" id="ARBA00022630"/>
    </source>
</evidence>
<keyword evidence="4" id="KW-0274">FAD</keyword>
<dbReference type="Proteomes" id="UP001162780">
    <property type="component" value="Chromosome"/>
</dbReference>
<reference evidence="7" key="1">
    <citation type="submission" date="2022-11" db="EMBL/GenBank/DDBJ databases">
        <title>Methylomonas rapida sp. nov., Carotenoid-Producing Obligate Methanotrophs with High Growth Characteristics and Biotechnological Potential.</title>
        <authorList>
            <person name="Tikhonova E.N."/>
            <person name="Suleimanov R.Z."/>
            <person name="Miroshnikov K."/>
            <person name="Oshkin I.Y."/>
            <person name="Belova S.E."/>
            <person name="Danilova O.V."/>
            <person name="Ashikhmin A."/>
            <person name="Konopkin A."/>
            <person name="But S.Y."/>
            <person name="Khmelenina V.N."/>
            <person name="Kuznetsov N."/>
            <person name="Pimenov N.V."/>
            <person name="Dedysh S.N."/>
        </authorList>
    </citation>
    <scope>NUCLEOTIDE SEQUENCE</scope>
    <source>
        <strain evidence="7">MP1</strain>
    </source>
</reference>
<feature type="domain" description="AB hydrolase-1" evidence="6">
    <location>
        <begin position="255"/>
        <end position="554"/>
    </location>
</feature>
<dbReference type="SUPFAM" id="SSF53474">
    <property type="entry name" value="alpha/beta-Hydrolases"/>
    <property type="match status" value="1"/>
</dbReference>
<dbReference type="PANTHER" id="PTHR47470">
    <property type="entry name" value="CHOLESTEROL OXIDASE"/>
    <property type="match status" value="1"/>
</dbReference>
<name>A0ABY7GED2_9GAMM</name>
<evidence type="ECO:0000313" key="7">
    <source>
        <dbReference type="EMBL" id="WAR43159.1"/>
    </source>
</evidence>
<sequence length="576" mass="65726">MTTISFQFTEEMKGYLSPGNTAFADGYQQGKQDDHYFMFHLTIRTEDVDAFLSSPEHQAEATGYLEGDLIGGRCAVEKGIFNLFVDTADLNRRQMRYRLFFTGPKGKPMTFSGVKEIQDNVGPDLWSDTTTLYTNLYNGHVEAADEPKAKLYAVGILHIEAMDFMKQLTTIRAEGGNALDRFKAVESFGKFFMGSLWEVYGPSLMPRMGAYEREIPLYTTEGVKDAEITTHPFNTADRLGLSLLRFQRKQCDDVVVIVHGLTTSSDMFIMPEHYNLVQYLLDNGFGDVWTLDFRMSNRFSYNLHRNNFNMDDIAMYDYPAAIAKIREAVGPDRRIHVICHCLGSVSFTMALFGKTVSGIRSVIANSVALTPRIPAWSKVKLSLGPLLTDYVLGLEYLNPYWRREPGWSVGKLIGWFVSFFHRECDVPECHMLSFMWGTGFPALYSHENLLDVTHRRGGDLYGGVSVNYYRHVNKMVKANNTAVKFNPADPRYRMLPDDYFQYAADIETPVLFVTGENNKVFTDSNIVCHRRLEQIAPGRHQLHVFPGYGHQDVFMGKDVAKDIFPRFLQFLQENRN</sequence>
<dbReference type="PANTHER" id="PTHR47470:SF1">
    <property type="entry name" value="FAD-DEPENDENT OXIDOREDUCTASE 2 FAD BINDING DOMAIN-CONTAINING PROTEIN"/>
    <property type="match status" value="1"/>
</dbReference>
<keyword evidence="5" id="KW-0560">Oxidoreductase</keyword>
<evidence type="ECO:0000313" key="8">
    <source>
        <dbReference type="Proteomes" id="UP001162780"/>
    </source>
</evidence>
<dbReference type="InterPro" id="IPR052542">
    <property type="entry name" value="Cholesterol_Oxidase"/>
</dbReference>
<evidence type="ECO:0000256" key="5">
    <source>
        <dbReference type="ARBA" id="ARBA00023002"/>
    </source>
</evidence>
<gene>
    <name evidence="7" type="ORF">NM686_012220</name>
</gene>
<evidence type="ECO:0000256" key="1">
    <source>
        <dbReference type="ARBA" id="ARBA00001974"/>
    </source>
</evidence>
<organism evidence="7 8">
    <name type="scientific">Methylomonas rapida</name>
    <dbReference type="NCBI Taxonomy" id="2963939"/>
    <lineage>
        <taxon>Bacteria</taxon>
        <taxon>Pseudomonadati</taxon>
        <taxon>Pseudomonadota</taxon>
        <taxon>Gammaproteobacteria</taxon>
        <taxon>Methylococcales</taxon>
        <taxon>Methylococcaceae</taxon>
        <taxon>Methylomonas</taxon>
    </lineage>
</organism>
<dbReference type="EMBL" id="CP113517">
    <property type="protein sequence ID" value="WAR43159.1"/>
    <property type="molecule type" value="Genomic_DNA"/>
</dbReference>
<comment type="similarity">
    <text evidence="2">Belongs to the GMC oxidoreductase family.</text>
</comment>
<dbReference type="RefSeq" id="WP_255188140.1">
    <property type="nucleotide sequence ID" value="NZ_CP113517.1"/>
</dbReference>
<accession>A0ABY7GED2</accession>
<proteinExistence type="inferred from homology"/>
<evidence type="ECO:0000256" key="2">
    <source>
        <dbReference type="ARBA" id="ARBA00010790"/>
    </source>
</evidence>
<keyword evidence="3" id="KW-0285">Flavoprotein</keyword>
<dbReference type="Pfam" id="PF12697">
    <property type="entry name" value="Abhydrolase_6"/>
    <property type="match status" value="1"/>
</dbReference>
<evidence type="ECO:0000256" key="4">
    <source>
        <dbReference type="ARBA" id="ARBA00022827"/>
    </source>
</evidence>
<evidence type="ECO:0000259" key="6">
    <source>
        <dbReference type="Pfam" id="PF12697"/>
    </source>
</evidence>
<keyword evidence="7" id="KW-0378">Hydrolase</keyword>
<keyword evidence="8" id="KW-1185">Reference proteome</keyword>
<dbReference type="Gene3D" id="3.40.50.1820">
    <property type="entry name" value="alpha/beta hydrolase"/>
    <property type="match status" value="1"/>
</dbReference>
<dbReference type="InterPro" id="IPR000073">
    <property type="entry name" value="AB_hydrolase_1"/>
</dbReference>
<comment type="cofactor">
    <cofactor evidence="1">
        <name>FAD</name>
        <dbReference type="ChEBI" id="CHEBI:57692"/>
    </cofactor>
</comment>
<dbReference type="GO" id="GO:0016787">
    <property type="term" value="F:hydrolase activity"/>
    <property type="evidence" value="ECO:0007669"/>
    <property type="project" value="UniProtKB-KW"/>
</dbReference>